<evidence type="ECO:0000256" key="6">
    <source>
        <dbReference type="ARBA" id="ARBA00023027"/>
    </source>
</evidence>
<dbReference type="InterPro" id="IPR036291">
    <property type="entry name" value="NAD(P)-bd_dom_sf"/>
</dbReference>
<accession>A0A7W4YM57</accession>
<dbReference type="SMART" id="SM01003">
    <property type="entry name" value="AlaDh_PNT_N"/>
    <property type="match status" value="1"/>
</dbReference>
<protein>
    <recommendedName>
        <fullName evidence="2">proton-translocating NAD(P)(+) transhydrogenase</fullName>
        <ecNumber evidence="2">7.1.1.1</ecNumber>
    </recommendedName>
</protein>
<dbReference type="GO" id="GO:0050661">
    <property type="term" value="F:NADP binding"/>
    <property type="evidence" value="ECO:0007669"/>
    <property type="project" value="TreeGrafter"/>
</dbReference>
<dbReference type="SUPFAM" id="SSF51735">
    <property type="entry name" value="NAD(P)-binding Rossmann-fold domains"/>
    <property type="match status" value="1"/>
</dbReference>
<sequence length="402" mass="40571">MAHTDTTLIVGVLSELSSREHRVALDPSAVDHLVKAGFAVLFEAGCGADASFPDSAYEASGATAASHSDVIAKCNILAVLDFPAPLVADALTSGQVLVGLLDALNNRDAVAKLASRGVTAVALELLPRTLSRAQAMDALSSQSSAAGYRAGIVAASSFGRYLPMMVTASGTAIPAKVIVIGTGVAGLQAIATTKRLGAIVTGYDVRPASHTEVESLGARFLTSSVAAGAGEGGYARAMTTEEQAAQQNELSEALIAFDVIITTAKVPGRMPALLVSEQALATLQPGSVCVDLGASDKGGNVFGSVDGETHTTAGGVIVVGGGNLAADLPASASQMYGRNITSVIDALAPDGVITIDATDEVHSAIVVSHDGLIVSERVRDAMKLAPLPAPDAHITSPKAKAA</sequence>
<evidence type="ECO:0000256" key="7">
    <source>
        <dbReference type="ARBA" id="ARBA00048202"/>
    </source>
</evidence>
<dbReference type="InterPro" id="IPR007886">
    <property type="entry name" value="AlaDH/PNT_N"/>
</dbReference>
<evidence type="ECO:0000313" key="10">
    <source>
        <dbReference type="EMBL" id="MBB2975174.1"/>
    </source>
</evidence>
<dbReference type="SUPFAM" id="SSF52283">
    <property type="entry name" value="Formate/glycerate dehydrogenase catalytic domain-like"/>
    <property type="match status" value="1"/>
</dbReference>
<comment type="catalytic activity">
    <reaction evidence="7">
        <text>NAD(+) + NADPH + H(+)(in) = NADH + NADP(+) + H(+)(out)</text>
        <dbReference type="Rhea" id="RHEA:47992"/>
        <dbReference type="ChEBI" id="CHEBI:15378"/>
        <dbReference type="ChEBI" id="CHEBI:57540"/>
        <dbReference type="ChEBI" id="CHEBI:57783"/>
        <dbReference type="ChEBI" id="CHEBI:57945"/>
        <dbReference type="ChEBI" id="CHEBI:58349"/>
        <dbReference type="EC" id="7.1.1.1"/>
    </reaction>
</comment>
<proteinExistence type="predicted"/>
<reference evidence="10 11" key="1">
    <citation type="submission" date="2020-08" db="EMBL/GenBank/DDBJ databases">
        <title>Sequencing the genomes of 1000 actinobacteria strains.</title>
        <authorList>
            <person name="Klenk H.-P."/>
        </authorList>
    </citation>
    <scope>NUCLEOTIDE SEQUENCE [LARGE SCALE GENOMIC DNA]</scope>
    <source>
        <strain evidence="10 11">DSM 27099</strain>
    </source>
</reference>
<keyword evidence="5" id="KW-1278">Translocase</keyword>
<dbReference type="AlphaFoldDB" id="A0A7W4YM57"/>
<evidence type="ECO:0000256" key="3">
    <source>
        <dbReference type="ARBA" id="ARBA00022741"/>
    </source>
</evidence>
<dbReference type="PANTHER" id="PTHR10160:SF19">
    <property type="entry name" value="PROTON-TRANSLOCATING NAD(P)(+) TRANSHYDROGENASE"/>
    <property type="match status" value="1"/>
</dbReference>
<evidence type="ECO:0000256" key="5">
    <source>
        <dbReference type="ARBA" id="ARBA00022967"/>
    </source>
</evidence>
<keyword evidence="3" id="KW-0547">Nucleotide-binding</keyword>
<keyword evidence="10" id="KW-0560">Oxidoreductase</keyword>
<evidence type="ECO:0000256" key="2">
    <source>
        <dbReference type="ARBA" id="ARBA00012943"/>
    </source>
</evidence>
<dbReference type="GO" id="GO:0005886">
    <property type="term" value="C:plasma membrane"/>
    <property type="evidence" value="ECO:0007669"/>
    <property type="project" value="TreeGrafter"/>
</dbReference>
<dbReference type="Pfam" id="PF05222">
    <property type="entry name" value="AlaDh_PNT_N"/>
    <property type="match status" value="1"/>
</dbReference>
<dbReference type="Proteomes" id="UP000529310">
    <property type="component" value="Unassembled WGS sequence"/>
</dbReference>
<dbReference type="EMBL" id="JACHWQ010000001">
    <property type="protein sequence ID" value="MBB2975174.1"/>
    <property type="molecule type" value="Genomic_DNA"/>
</dbReference>
<keyword evidence="11" id="KW-1185">Reference proteome</keyword>
<keyword evidence="4" id="KW-0521">NADP</keyword>
<comment type="caution">
    <text evidence="10">The sequence shown here is derived from an EMBL/GenBank/DDBJ whole genome shotgun (WGS) entry which is preliminary data.</text>
</comment>
<dbReference type="EC" id="7.1.1.1" evidence="2"/>
<feature type="domain" description="Alanine dehydrogenase/pyridine nucleotide transhydrogenase N-terminal" evidence="9">
    <location>
        <begin position="11"/>
        <end position="146"/>
    </location>
</feature>
<name>A0A7W4YM57_9MICO</name>
<dbReference type="SMART" id="SM01002">
    <property type="entry name" value="AlaDh_PNT_C"/>
    <property type="match status" value="1"/>
</dbReference>
<evidence type="ECO:0000256" key="1">
    <source>
        <dbReference type="ARBA" id="ARBA00003943"/>
    </source>
</evidence>
<keyword evidence="6" id="KW-0520">NAD</keyword>
<evidence type="ECO:0000259" key="9">
    <source>
        <dbReference type="SMART" id="SM01003"/>
    </source>
</evidence>
<comment type="function">
    <text evidence="1">The transhydrogenation between NADH and NADP is coupled to respiration and ATP hydrolysis and functions as a proton pump across the membrane.</text>
</comment>
<evidence type="ECO:0000256" key="4">
    <source>
        <dbReference type="ARBA" id="ARBA00022857"/>
    </source>
</evidence>
<dbReference type="InterPro" id="IPR007698">
    <property type="entry name" value="AlaDH/PNT_NAD(H)-bd"/>
</dbReference>
<dbReference type="GO" id="GO:0016491">
    <property type="term" value="F:oxidoreductase activity"/>
    <property type="evidence" value="ECO:0007669"/>
    <property type="project" value="UniProtKB-KW"/>
</dbReference>
<dbReference type="Gene3D" id="3.40.50.720">
    <property type="entry name" value="NAD(P)-binding Rossmann-like Domain"/>
    <property type="match status" value="2"/>
</dbReference>
<dbReference type="GO" id="GO:0006740">
    <property type="term" value="P:NADPH regeneration"/>
    <property type="evidence" value="ECO:0007669"/>
    <property type="project" value="TreeGrafter"/>
</dbReference>
<feature type="domain" description="Alanine dehydrogenase/pyridine nucleotide transhydrogenase NAD(H)-binding" evidence="8">
    <location>
        <begin position="155"/>
        <end position="320"/>
    </location>
</feature>
<dbReference type="PANTHER" id="PTHR10160">
    <property type="entry name" value="NAD(P) TRANSHYDROGENASE"/>
    <property type="match status" value="1"/>
</dbReference>
<dbReference type="PRINTS" id="PR00419">
    <property type="entry name" value="ADXRDTASE"/>
</dbReference>
<evidence type="ECO:0000313" key="11">
    <source>
        <dbReference type="Proteomes" id="UP000529310"/>
    </source>
</evidence>
<dbReference type="Pfam" id="PF01262">
    <property type="entry name" value="AlaDh_PNT_C"/>
    <property type="match status" value="1"/>
</dbReference>
<dbReference type="GO" id="GO:0008750">
    <property type="term" value="F:proton-translocating NAD(P)+ transhydrogenase activity"/>
    <property type="evidence" value="ECO:0007669"/>
    <property type="project" value="UniProtKB-EC"/>
</dbReference>
<evidence type="ECO:0000259" key="8">
    <source>
        <dbReference type="SMART" id="SM01002"/>
    </source>
</evidence>
<dbReference type="RefSeq" id="WP_165141722.1">
    <property type="nucleotide sequence ID" value="NZ_CP049255.1"/>
</dbReference>
<gene>
    <name evidence="10" type="ORF">FHX49_000715</name>
</gene>
<organism evidence="10 11">
    <name type="scientific">Microbacterium endophyticum</name>
    <dbReference type="NCBI Taxonomy" id="1526412"/>
    <lineage>
        <taxon>Bacteria</taxon>
        <taxon>Bacillati</taxon>
        <taxon>Actinomycetota</taxon>
        <taxon>Actinomycetes</taxon>
        <taxon>Micrococcales</taxon>
        <taxon>Microbacteriaceae</taxon>
        <taxon>Microbacterium</taxon>
    </lineage>
</organism>